<dbReference type="PANTHER" id="PTHR31245:SF16">
    <property type="entry name" value="UDP-GLUCOSE 6-DEHYDROGENASE"/>
    <property type="match status" value="1"/>
</dbReference>
<dbReference type="InterPro" id="IPR009060">
    <property type="entry name" value="UBA-like_sf"/>
</dbReference>
<dbReference type="SMART" id="SM00546">
    <property type="entry name" value="CUE"/>
    <property type="match status" value="1"/>
</dbReference>
<dbReference type="PROSITE" id="PS51140">
    <property type="entry name" value="CUE"/>
    <property type="match status" value="1"/>
</dbReference>
<gene>
    <name evidence="3" type="ORF">LITE_LOCUS39024</name>
</gene>
<accession>A0AAV0PKN8</accession>
<keyword evidence="4" id="KW-1185">Reference proteome</keyword>
<name>A0AAV0PKN8_9ROSI</name>
<reference evidence="3" key="1">
    <citation type="submission" date="2022-08" db="EMBL/GenBank/DDBJ databases">
        <authorList>
            <person name="Gutierrez-Valencia J."/>
        </authorList>
    </citation>
    <scope>NUCLEOTIDE SEQUENCE</scope>
</reference>
<dbReference type="AlphaFoldDB" id="A0AAV0PKN8"/>
<dbReference type="SUPFAM" id="SSF46934">
    <property type="entry name" value="UBA-like"/>
    <property type="match status" value="1"/>
</dbReference>
<keyword evidence="1" id="KW-0175">Coiled coil</keyword>
<organism evidence="3 4">
    <name type="scientific">Linum tenue</name>
    <dbReference type="NCBI Taxonomy" id="586396"/>
    <lineage>
        <taxon>Eukaryota</taxon>
        <taxon>Viridiplantae</taxon>
        <taxon>Streptophyta</taxon>
        <taxon>Embryophyta</taxon>
        <taxon>Tracheophyta</taxon>
        <taxon>Spermatophyta</taxon>
        <taxon>Magnoliopsida</taxon>
        <taxon>eudicotyledons</taxon>
        <taxon>Gunneridae</taxon>
        <taxon>Pentapetalae</taxon>
        <taxon>rosids</taxon>
        <taxon>fabids</taxon>
        <taxon>Malpighiales</taxon>
        <taxon>Linaceae</taxon>
        <taxon>Linum</taxon>
    </lineage>
</organism>
<dbReference type="EMBL" id="CAMGYJ010000009">
    <property type="protein sequence ID" value="CAI0471787.1"/>
    <property type="molecule type" value="Genomic_DNA"/>
</dbReference>
<proteinExistence type="predicted"/>
<evidence type="ECO:0000259" key="2">
    <source>
        <dbReference type="PROSITE" id="PS51140"/>
    </source>
</evidence>
<dbReference type="CDD" id="cd14279">
    <property type="entry name" value="CUE"/>
    <property type="match status" value="1"/>
</dbReference>
<protein>
    <recommendedName>
        <fullName evidence="2">CUE domain-containing protein</fullName>
    </recommendedName>
</protein>
<evidence type="ECO:0000313" key="4">
    <source>
        <dbReference type="Proteomes" id="UP001154282"/>
    </source>
</evidence>
<dbReference type="PANTHER" id="PTHR31245">
    <property type="entry name" value="UBIQUITIN SYSTEM COMPONENT CUE PROTEIN"/>
    <property type="match status" value="1"/>
</dbReference>
<feature type="domain" description="CUE" evidence="2">
    <location>
        <begin position="44"/>
        <end position="86"/>
    </location>
</feature>
<comment type="caution">
    <text evidence="3">The sequence shown here is derived from an EMBL/GenBank/DDBJ whole genome shotgun (WGS) entry which is preliminary data.</text>
</comment>
<feature type="coiled-coil region" evidence="1">
    <location>
        <begin position="200"/>
        <end position="236"/>
    </location>
</feature>
<dbReference type="Gene3D" id="1.10.8.10">
    <property type="entry name" value="DNA helicase RuvA subunit, C-terminal domain"/>
    <property type="match status" value="1"/>
</dbReference>
<dbReference type="InterPro" id="IPR003892">
    <property type="entry name" value="CUE"/>
</dbReference>
<evidence type="ECO:0000313" key="3">
    <source>
        <dbReference type="EMBL" id="CAI0471787.1"/>
    </source>
</evidence>
<dbReference type="Pfam" id="PF02845">
    <property type="entry name" value="CUE"/>
    <property type="match status" value="1"/>
</dbReference>
<dbReference type="Proteomes" id="UP001154282">
    <property type="component" value="Unassembled WGS sequence"/>
</dbReference>
<dbReference type="GO" id="GO:0043130">
    <property type="term" value="F:ubiquitin binding"/>
    <property type="evidence" value="ECO:0007669"/>
    <property type="project" value="InterPro"/>
</dbReference>
<sequence>MSAGICGKRLGFEEIFGSQSSYSVKRSRCSAYGSPTRSPELGSGSDDKVLTLLQMFPALDPELVKTALRENNNRIDAAIESLQGSPFHHAVDRNDVPSSSASTCTQQMGKEEAQEVKPSIHFDNPIDGSKWVDLFVHEMMTAADLDDARRRAASILEAFEKTIASQSRDVSKEKEMENASLRDHLQGLVNDNQILKRAVAIQHERNLEQEEKAKEVHNLKLVLNQYQEQVRSLEVMSITYCFESSCSYQLNNYALKLHLQRAQQQPSSFPGHFPPDIC</sequence>
<evidence type="ECO:0000256" key="1">
    <source>
        <dbReference type="SAM" id="Coils"/>
    </source>
</evidence>